<protein>
    <submittedName>
        <fullName evidence="1">Glycosyltransferase</fullName>
    </submittedName>
</protein>
<sequence>MNAKPKTIFVNIASYRDPELLPTLRDMISRAKAPHLLHIAVCWQYADENASLFTQAGMNRVNTRASKEELTWHFRWQEAKITVIPVHYFRSQGACWARFIAEQYYAEETFSLQIDSHCRFTDHWDKHMVEMLDELRTQSPKPVLSTYPPAYDPNIADEKKEQFLSRLIFREFSKEGLPMLSSTPLNAPSPVRGSYIAGGFIFADGSFVRDVANDPNIFFAGEEIAMAARAFTHGYDVYTPHRILLWHYYGRQKANKVWADHTHEAKSSGDIEMAWWERDAVSKKRIRTLFELEEQPVDLGPYGAGSIRSIYEFERLIGVDFKRRAVLPDVIGKESRSVFFPNECPNDEEWLQRLIFPFAKKVMLNKTDVEEAITSAKWWHFGLYSETNRLISQKKISQKEMESAFNATENTQFNMPLNFNTQLQEKPVILRICPFDEQSGWGNVMEQVW</sequence>
<dbReference type="AlphaFoldDB" id="A0AAP2ACJ3"/>
<dbReference type="RefSeq" id="WP_165500919.1">
    <property type="nucleotide sequence ID" value="NZ_JAENMR010000002.1"/>
</dbReference>
<evidence type="ECO:0000313" key="2">
    <source>
        <dbReference type="Proteomes" id="UP000653275"/>
    </source>
</evidence>
<dbReference type="PANTHER" id="PTHR34496">
    <property type="entry name" value="GLCNAC TRANSFERASE-RELATED"/>
    <property type="match status" value="1"/>
</dbReference>
<dbReference type="PANTHER" id="PTHR34496:SF10">
    <property type="entry name" value="GLCNAC TRANSFERASE"/>
    <property type="match status" value="1"/>
</dbReference>
<proteinExistence type="predicted"/>
<dbReference type="InterPro" id="IPR021067">
    <property type="entry name" value="Glycosyltransferase"/>
</dbReference>
<dbReference type="Proteomes" id="UP000653275">
    <property type="component" value="Unassembled WGS sequence"/>
</dbReference>
<comment type="caution">
    <text evidence="1">The sequence shown here is derived from an EMBL/GenBank/DDBJ whole genome shotgun (WGS) entry which is preliminary data.</text>
</comment>
<dbReference type="InterPro" id="IPR029044">
    <property type="entry name" value="Nucleotide-diphossugar_trans"/>
</dbReference>
<name>A0AAP2ACJ3_LELAM</name>
<accession>A0AAP2ACJ3</accession>
<dbReference type="EMBL" id="JAENMS010000002">
    <property type="protein sequence ID" value="MBL5934062.1"/>
    <property type="molecule type" value="Genomic_DNA"/>
</dbReference>
<evidence type="ECO:0000313" key="1">
    <source>
        <dbReference type="EMBL" id="MBL5934062.1"/>
    </source>
</evidence>
<dbReference type="SUPFAM" id="SSF53448">
    <property type="entry name" value="Nucleotide-diphospho-sugar transferases"/>
    <property type="match status" value="1"/>
</dbReference>
<organism evidence="1 2">
    <name type="scientific">Lelliottia amnigena</name>
    <name type="common">Enterobacter amnigenus</name>
    <dbReference type="NCBI Taxonomy" id="61646"/>
    <lineage>
        <taxon>Bacteria</taxon>
        <taxon>Pseudomonadati</taxon>
        <taxon>Pseudomonadota</taxon>
        <taxon>Gammaproteobacteria</taxon>
        <taxon>Enterobacterales</taxon>
        <taxon>Enterobacteriaceae</taxon>
        <taxon>Lelliottia</taxon>
    </lineage>
</organism>
<dbReference type="Pfam" id="PF11397">
    <property type="entry name" value="GlcNAc"/>
    <property type="match status" value="1"/>
</dbReference>
<reference evidence="1" key="1">
    <citation type="submission" date="2020-12" db="EMBL/GenBank/DDBJ databases">
        <title>Draft genome sequence of Enterobacter spp., Lelliottia spp. and Serratia spp. isolated from drinking water reservoirs and lakes.</title>
        <authorList>
            <person name="Reitter C."/>
            <person name="Neuhaus K."/>
            <person name="Huegler M."/>
        </authorList>
    </citation>
    <scope>NUCLEOTIDE SEQUENCE</scope>
    <source>
        <strain evidence="1">TZW15</strain>
    </source>
</reference>
<gene>
    <name evidence="1" type="ORF">I7V27_06255</name>
</gene>